<proteinExistence type="inferred from homology"/>
<evidence type="ECO:0000256" key="4">
    <source>
        <dbReference type="ARBA" id="ARBA00022679"/>
    </source>
</evidence>
<dbReference type="InterPro" id="IPR002618">
    <property type="entry name" value="UDPGP_fam"/>
</dbReference>
<evidence type="ECO:0000256" key="6">
    <source>
        <dbReference type="ARBA" id="ARBA00048493"/>
    </source>
</evidence>
<evidence type="ECO:0000256" key="2">
    <source>
        <dbReference type="ARBA" id="ARBA00010401"/>
    </source>
</evidence>
<keyword evidence="5" id="KW-0548">Nucleotidyltransferase</keyword>
<name>A0ABP0SPP6_9DINO</name>
<comment type="similarity">
    <text evidence="2">Belongs to the UDPGP type 1 family.</text>
</comment>
<evidence type="ECO:0000313" key="8">
    <source>
        <dbReference type="Proteomes" id="UP001642484"/>
    </source>
</evidence>
<evidence type="ECO:0000256" key="1">
    <source>
        <dbReference type="ARBA" id="ARBA00005208"/>
    </source>
</evidence>
<protein>
    <recommendedName>
        <fullName evidence="3">UDP-N-acetylglucosamine diphosphorylase</fullName>
        <ecNumber evidence="3">2.7.7.23</ecNumber>
    </recommendedName>
</protein>
<dbReference type="PANTHER" id="PTHR11952">
    <property type="entry name" value="UDP- GLUCOSE PYROPHOSPHORYLASE"/>
    <property type="match status" value="1"/>
</dbReference>
<evidence type="ECO:0000313" key="7">
    <source>
        <dbReference type="EMBL" id="CAK9114165.1"/>
    </source>
</evidence>
<reference evidence="7 8" key="1">
    <citation type="submission" date="2024-02" db="EMBL/GenBank/DDBJ databases">
        <authorList>
            <person name="Chen Y."/>
            <person name="Shah S."/>
            <person name="Dougan E. K."/>
            <person name="Thang M."/>
            <person name="Chan C."/>
        </authorList>
    </citation>
    <scope>NUCLEOTIDE SEQUENCE [LARGE SCALE GENOMIC DNA]</scope>
</reference>
<dbReference type="Proteomes" id="UP001642484">
    <property type="component" value="Unassembled WGS sequence"/>
</dbReference>
<dbReference type="InterPro" id="IPR039741">
    <property type="entry name" value="UDP-sugar_pyrophosphorylase"/>
</dbReference>
<gene>
    <name evidence="7" type="ORF">CCMP2556_LOCUS52802</name>
</gene>
<evidence type="ECO:0000256" key="3">
    <source>
        <dbReference type="ARBA" id="ARBA00012457"/>
    </source>
</evidence>
<organism evidence="7 8">
    <name type="scientific">Durusdinium trenchii</name>
    <dbReference type="NCBI Taxonomy" id="1381693"/>
    <lineage>
        <taxon>Eukaryota</taxon>
        <taxon>Sar</taxon>
        <taxon>Alveolata</taxon>
        <taxon>Dinophyceae</taxon>
        <taxon>Suessiales</taxon>
        <taxon>Symbiodiniaceae</taxon>
        <taxon>Durusdinium</taxon>
    </lineage>
</organism>
<sequence>MTVVECQQCPMTHQQTVDFFEQHSFFGMSKEDVWFFQQGTMPCLTPEGKIILESPGNIACNPDGNGGVYPALKKSGLLDQLRSSGVKSLHVFSVDNPLCRPADPRFVGYCLSKAADCGNKCVWKASPDEKVGVMAKKGGRPSVVEYSELDDARKAQRDASGRLVFGAGNICNHFFSVDFLLDVVVPKMSTMFHLAHKKIPYADDEGKTVKPESNNGVKLEAFIFDVFPMSRRIAILETFREEEFAPVKNAPGTATDSPDTARQMVNLLCRSWVEKAGGQTDGDASAVLEVSPLLSYAGEGLTEHVAGKTIKVPCNLGP</sequence>
<dbReference type="InterPro" id="IPR029044">
    <property type="entry name" value="Nucleotide-diphossugar_trans"/>
</dbReference>
<keyword evidence="8" id="KW-1185">Reference proteome</keyword>
<comment type="catalytic activity">
    <reaction evidence="6">
        <text>N-acetyl-alpha-D-glucosamine 1-phosphate + UTP + H(+) = UDP-N-acetyl-alpha-D-glucosamine + diphosphate</text>
        <dbReference type="Rhea" id="RHEA:13509"/>
        <dbReference type="ChEBI" id="CHEBI:15378"/>
        <dbReference type="ChEBI" id="CHEBI:33019"/>
        <dbReference type="ChEBI" id="CHEBI:46398"/>
        <dbReference type="ChEBI" id="CHEBI:57705"/>
        <dbReference type="ChEBI" id="CHEBI:57776"/>
        <dbReference type="EC" id="2.7.7.23"/>
    </reaction>
</comment>
<dbReference type="Gene3D" id="3.90.550.10">
    <property type="entry name" value="Spore Coat Polysaccharide Biosynthesis Protein SpsA, Chain A"/>
    <property type="match status" value="1"/>
</dbReference>
<evidence type="ECO:0000256" key="5">
    <source>
        <dbReference type="ARBA" id="ARBA00022695"/>
    </source>
</evidence>
<keyword evidence="4" id="KW-0808">Transferase</keyword>
<dbReference type="Pfam" id="PF01704">
    <property type="entry name" value="UDPGP"/>
    <property type="match status" value="1"/>
</dbReference>
<dbReference type="SUPFAM" id="SSF53448">
    <property type="entry name" value="Nucleotide-diphospho-sugar transferases"/>
    <property type="match status" value="1"/>
</dbReference>
<dbReference type="PANTHER" id="PTHR11952:SF2">
    <property type="entry name" value="LD24639P"/>
    <property type="match status" value="1"/>
</dbReference>
<dbReference type="EMBL" id="CAXAMN010027961">
    <property type="protein sequence ID" value="CAK9114165.1"/>
    <property type="molecule type" value="Genomic_DNA"/>
</dbReference>
<dbReference type="EC" id="2.7.7.23" evidence="3"/>
<comment type="pathway">
    <text evidence="1">Nucleotide-sugar biosynthesis; UDP-N-acetyl-alpha-D-glucosamine biosynthesis; UDP-N-acetyl-alpha-D-glucosamine from N-acetyl-alpha-D-glucosamine 1-phosphate: step 1/1.</text>
</comment>
<comment type="caution">
    <text evidence="7">The sequence shown here is derived from an EMBL/GenBank/DDBJ whole genome shotgun (WGS) entry which is preliminary data.</text>
</comment>
<accession>A0ABP0SPP6</accession>